<dbReference type="Pfam" id="PF13487">
    <property type="entry name" value="HD_5"/>
    <property type="match status" value="1"/>
</dbReference>
<evidence type="ECO:0000259" key="3">
    <source>
        <dbReference type="PROSITE" id="PS51832"/>
    </source>
</evidence>
<dbReference type="Gene3D" id="3.40.50.2300">
    <property type="match status" value="1"/>
</dbReference>
<dbReference type="Gene3D" id="1.10.3210.10">
    <property type="entry name" value="Hypothetical protein af1432"/>
    <property type="match status" value="1"/>
</dbReference>
<dbReference type="InterPro" id="IPR052020">
    <property type="entry name" value="Cyclic_di-GMP/3'3'-cGAMP_PDE"/>
</dbReference>
<gene>
    <name evidence="4" type="ordered locus">TOL2_C03320</name>
</gene>
<dbReference type="SUPFAM" id="SSF52172">
    <property type="entry name" value="CheY-like"/>
    <property type="match status" value="1"/>
</dbReference>
<dbReference type="SUPFAM" id="SSF109604">
    <property type="entry name" value="HD-domain/PDEase-like"/>
    <property type="match status" value="1"/>
</dbReference>
<dbReference type="InterPro" id="IPR003607">
    <property type="entry name" value="HD/PDEase_dom"/>
</dbReference>
<dbReference type="InterPro" id="IPR001789">
    <property type="entry name" value="Sig_transdc_resp-reg_receiver"/>
</dbReference>
<dbReference type="SMART" id="SM00448">
    <property type="entry name" value="REC"/>
    <property type="match status" value="1"/>
</dbReference>
<dbReference type="CDD" id="cd00077">
    <property type="entry name" value="HDc"/>
    <property type="match status" value="1"/>
</dbReference>
<evidence type="ECO:0000313" key="5">
    <source>
        <dbReference type="Proteomes" id="UP000007347"/>
    </source>
</evidence>
<organism evidence="4 5">
    <name type="scientific">Desulfobacula toluolica (strain DSM 7467 / Tol2)</name>
    <dbReference type="NCBI Taxonomy" id="651182"/>
    <lineage>
        <taxon>Bacteria</taxon>
        <taxon>Pseudomonadati</taxon>
        <taxon>Thermodesulfobacteriota</taxon>
        <taxon>Desulfobacteria</taxon>
        <taxon>Desulfobacterales</taxon>
        <taxon>Desulfobacteraceae</taxon>
        <taxon>Desulfobacula</taxon>
    </lineage>
</organism>
<dbReference type="RefSeq" id="WP_014955859.1">
    <property type="nucleotide sequence ID" value="NC_018645.1"/>
</dbReference>
<evidence type="ECO:0000313" key="4">
    <source>
        <dbReference type="EMBL" id="CCK78502.1"/>
    </source>
</evidence>
<dbReference type="InterPro" id="IPR011006">
    <property type="entry name" value="CheY-like_superfamily"/>
</dbReference>
<dbReference type="AlphaFoldDB" id="K0NHQ5"/>
<accession>K0NHQ5</accession>
<dbReference type="PROSITE" id="PS50110">
    <property type="entry name" value="RESPONSE_REGULATORY"/>
    <property type="match status" value="1"/>
</dbReference>
<sequence>MINDFVVADTQKNANILIVDDEPLIRDLLKNAMARTSYPCYFAENGEEALKLFSENTFDVVVTDIDMPVMDGIELAKIIKSQFTTDVIVMTGQISSYHYDEIISIGASDFVEKPFSPKEMILRVNRVLRERHLKQEAKKAHNELKNSYIDSVHRLVMAAEYKDEDTGDHIIRIGQYCSLMAEKLSLSEEFIETISYAAPMHDIGKIGIPDKILLKPGKLTNIEFETIKTHPQIGARLLSRSKSKILQMAHEIALNHHEKFNGKGYPNQAKGIDIPISGRITAIADTFDALTSKRPYKDPYPPEVTYNIMKKERGEHFDPDILDVFMNNFEQFLDIRGKVQAFEGKPGQSFKLSERDKINSKKK</sequence>
<dbReference type="Proteomes" id="UP000007347">
    <property type="component" value="Chromosome"/>
</dbReference>
<dbReference type="EMBL" id="FO203503">
    <property type="protein sequence ID" value="CCK78502.1"/>
    <property type="molecule type" value="Genomic_DNA"/>
</dbReference>
<dbReference type="GO" id="GO:0000160">
    <property type="term" value="P:phosphorelay signal transduction system"/>
    <property type="evidence" value="ECO:0007669"/>
    <property type="project" value="InterPro"/>
</dbReference>
<feature type="modified residue" description="4-aspartylphosphate" evidence="1">
    <location>
        <position position="64"/>
    </location>
</feature>
<protein>
    <submittedName>
        <fullName evidence="4">Response regulator</fullName>
    </submittedName>
</protein>
<proteinExistence type="predicted"/>
<dbReference type="CDD" id="cd17536">
    <property type="entry name" value="REC_YesN-like"/>
    <property type="match status" value="1"/>
</dbReference>
<dbReference type="SMART" id="SM00471">
    <property type="entry name" value="HDc"/>
    <property type="match status" value="1"/>
</dbReference>
<dbReference type="PATRIC" id="fig|651182.5.peg.413"/>
<evidence type="ECO:0000256" key="1">
    <source>
        <dbReference type="PROSITE-ProRule" id="PRU00169"/>
    </source>
</evidence>
<keyword evidence="1" id="KW-0597">Phosphoprotein</keyword>
<dbReference type="HOGENOM" id="CLU_000445_92_10_7"/>
<dbReference type="PANTHER" id="PTHR45228">
    <property type="entry name" value="CYCLIC DI-GMP PHOSPHODIESTERASE TM_0186-RELATED"/>
    <property type="match status" value="1"/>
</dbReference>
<dbReference type="STRING" id="651182.TOL2_C03320"/>
<name>K0NHQ5_DESTT</name>
<dbReference type="Pfam" id="PF00072">
    <property type="entry name" value="Response_reg"/>
    <property type="match status" value="1"/>
</dbReference>
<dbReference type="KEGG" id="dto:TOL2_C03320"/>
<keyword evidence="5" id="KW-1185">Reference proteome</keyword>
<feature type="domain" description="Response regulatory" evidence="2">
    <location>
        <begin position="15"/>
        <end position="128"/>
    </location>
</feature>
<dbReference type="PROSITE" id="PS51832">
    <property type="entry name" value="HD_GYP"/>
    <property type="match status" value="1"/>
</dbReference>
<dbReference type="PANTHER" id="PTHR45228:SF1">
    <property type="entry name" value="CYCLIC DI-GMP PHOSPHODIESTERASE TM_0186"/>
    <property type="match status" value="1"/>
</dbReference>
<reference evidence="4 5" key="1">
    <citation type="journal article" date="2013" name="Environ. Microbiol.">
        <title>Complete genome, catabolic sub-proteomes and key-metabolites of Desulfobacula toluolica Tol2, a marine, aromatic compound-degrading, sulfate-reducing bacterium.</title>
        <authorList>
            <person name="Wohlbrand L."/>
            <person name="Jacob J.H."/>
            <person name="Kube M."/>
            <person name="Mussmann M."/>
            <person name="Jarling R."/>
            <person name="Beck A."/>
            <person name="Amann R."/>
            <person name="Wilkes H."/>
            <person name="Reinhardt R."/>
            <person name="Rabus R."/>
        </authorList>
    </citation>
    <scope>NUCLEOTIDE SEQUENCE [LARGE SCALE GENOMIC DNA]</scope>
    <source>
        <strain evidence="5">DSM 7467 / Tol2</strain>
    </source>
</reference>
<feature type="domain" description="HD-GYP" evidence="3">
    <location>
        <begin position="144"/>
        <end position="341"/>
    </location>
</feature>
<dbReference type="OrthoDB" id="9764337at2"/>
<evidence type="ECO:0000259" key="2">
    <source>
        <dbReference type="PROSITE" id="PS50110"/>
    </source>
</evidence>
<dbReference type="InterPro" id="IPR037522">
    <property type="entry name" value="HD_GYP_dom"/>
</dbReference>